<evidence type="ECO:0000313" key="3">
    <source>
        <dbReference type="EMBL" id="VDG76346.1"/>
    </source>
</evidence>
<gene>
    <name evidence="3" type="ORF">NCTC10327_01002</name>
    <name evidence="4" type="ORF">NCTC10327_01972</name>
</gene>
<accession>A0A7Z8Y989</accession>
<keyword evidence="1" id="KW-0472">Membrane</keyword>
<name>A0A7Z8Y989_9ACTO</name>
<dbReference type="PANTHER" id="PTHR37938:SF1">
    <property type="entry name" value="BLL0215 PROTEIN"/>
    <property type="match status" value="1"/>
</dbReference>
<dbReference type="Pfam" id="PF03703">
    <property type="entry name" value="bPH_2"/>
    <property type="match status" value="1"/>
</dbReference>
<organism evidence="3 5">
    <name type="scientific">Actinobaculum suis</name>
    <dbReference type="NCBI Taxonomy" id="1657"/>
    <lineage>
        <taxon>Bacteria</taxon>
        <taxon>Bacillati</taxon>
        <taxon>Actinomycetota</taxon>
        <taxon>Actinomycetes</taxon>
        <taxon>Actinomycetales</taxon>
        <taxon>Actinomycetaceae</taxon>
        <taxon>Actinobaculum</taxon>
    </lineage>
</organism>
<keyword evidence="1" id="KW-1133">Transmembrane helix</keyword>
<dbReference type="PANTHER" id="PTHR37938">
    <property type="entry name" value="BLL0215 PROTEIN"/>
    <property type="match status" value="1"/>
</dbReference>
<evidence type="ECO:0000259" key="2">
    <source>
        <dbReference type="Pfam" id="PF03703"/>
    </source>
</evidence>
<proteinExistence type="predicted"/>
<evidence type="ECO:0000313" key="4">
    <source>
        <dbReference type="EMBL" id="VDG79605.1"/>
    </source>
</evidence>
<evidence type="ECO:0000313" key="5">
    <source>
        <dbReference type="Proteomes" id="UP000269974"/>
    </source>
</evidence>
<protein>
    <recommendedName>
        <fullName evidence="2">YdbS-like PH domain-containing protein</fullName>
    </recommendedName>
</protein>
<dbReference type="AlphaFoldDB" id="A0A7Z8Y989"/>
<feature type="transmembrane region" description="Helical" evidence="1">
    <location>
        <begin position="120"/>
        <end position="142"/>
    </location>
</feature>
<dbReference type="EMBL" id="UYIO01000001">
    <property type="protein sequence ID" value="VDG76346.1"/>
    <property type="molecule type" value="Genomic_DNA"/>
</dbReference>
<feature type="domain" description="YdbS-like PH" evidence="2">
    <location>
        <begin position="144"/>
        <end position="212"/>
    </location>
</feature>
<dbReference type="Proteomes" id="UP000269974">
    <property type="component" value="Unassembled WGS sequence"/>
</dbReference>
<reference evidence="3 5" key="1">
    <citation type="submission" date="2018-11" db="EMBL/GenBank/DDBJ databases">
        <authorList>
            <consortium name="Pathogen Informatics"/>
        </authorList>
    </citation>
    <scope>NUCLEOTIDE SEQUENCE [LARGE SCALE GENOMIC DNA]</scope>
    <source>
        <strain evidence="3 5">NCTC10327</strain>
    </source>
</reference>
<dbReference type="InterPro" id="IPR005182">
    <property type="entry name" value="YdbS-like_PH"/>
</dbReference>
<evidence type="ECO:0000256" key="1">
    <source>
        <dbReference type="SAM" id="Phobius"/>
    </source>
</evidence>
<feature type="transmembrane region" description="Helical" evidence="1">
    <location>
        <begin position="92"/>
        <end position="114"/>
    </location>
</feature>
<keyword evidence="1" id="KW-0812">Transmembrane</keyword>
<sequence>MLLANVSIKRCRQVLPASTSGKCYHKYFQQVLAMSVFRGRFAVFFPRSKVCAKLWIRFGSSCGTIEGMSFPQRLLGADEEVVLSMRPSAAQLLPGICSSVLILILAVAFFIYLPASWRPVSWWVVIAVTIFFLIGLLLIPFLRWRATSYTLTTHRFLARHGLAHGKAHDIPLAAVSAVSYRAEDSKAGWGTLEFTIRDGSTVVFSGVPHAEECHGLLVELIASAQHKYSAASSHASA</sequence>
<dbReference type="EMBL" id="UYIO01000002">
    <property type="protein sequence ID" value="VDG79605.1"/>
    <property type="molecule type" value="Genomic_DNA"/>
</dbReference>
<comment type="caution">
    <text evidence="3">The sequence shown here is derived from an EMBL/GenBank/DDBJ whole genome shotgun (WGS) entry which is preliminary data.</text>
</comment>